<dbReference type="Proteomes" id="UP000550501">
    <property type="component" value="Unassembled WGS sequence"/>
</dbReference>
<comment type="cofactor">
    <cofactor evidence="1">
        <name>FAD</name>
        <dbReference type="ChEBI" id="CHEBI:57692"/>
    </cofactor>
</comment>
<name>A0A839QG13_MYCIR</name>
<proteinExistence type="predicted"/>
<dbReference type="Gene3D" id="3.50.50.60">
    <property type="entry name" value="FAD/NAD(P)-binding domain"/>
    <property type="match status" value="1"/>
</dbReference>
<comment type="caution">
    <text evidence="5">The sequence shown here is derived from an EMBL/GenBank/DDBJ whole genome shotgun (WGS) entry which is preliminary data.</text>
</comment>
<dbReference type="Pfam" id="PF01593">
    <property type="entry name" value="Amino_oxidase"/>
    <property type="match status" value="1"/>
</dbReference>
<dbReference type="SUPFAM" id="SSF51905">
    <property type="entry name" value="FAD/NAD(P)-binding domain"/>
    <property type="match status" value="1"/>
</dbReference>
<dbReference type="InterPro" id="IPR036188">
    <property type="entry name" value="FAD/NAD-bd_sf"/>
</dbReference>
<organism evidence="5 6">
    <name type="scientific">Mycolicibacterium iranicum</name>
    <name type="common">Mycobacterium iranicum</name>
    <dbReference type="NCBI Taxonomy" id="912594"/>
    <lineage>
        <taxon>Bacteria</taxon>
        <taxon>Bacillati</taxon>
        <taxon>Actinomycetota</taxon>
        <taxon>Actinomycetes</taxon>
        <taxon>Mycobacteriales</taxon>
        <taxon>Mycobacteriaceae</taxon>
        <taxon>Mycolicibacterium</taxon>
    </lineage>
</organism>
<dbReference type="RefSeq" id="WP_311736188.1">
    <property type="nucleotide sequence ID" value="NZ_JACHVU010000008.1"/>
</dbReference>
<dbReference type="InterPro" id="IPR002937">
    <property type="entry name" value="Amino_oxidase"/>
</dbReference>
<sequence length="515" mass="55408">MADPLRRRAAPLRMRPVRLVTPDPTLPRDVAPGAEAVVVGGGIAGISAAVVLAERGVRVTVLEAAHHLGGRLGAWPETLPDGTEQNIEHGFHAFFRHYYTWRSILRRADPDLAFLEPVPHYPVISATWPAEDLSGLPAAPPLNLLALVLRSKSLSRSEMLRADPEAGRALLAYDRATTVAELDHVDAAAFLDRLGMTERTRSMLFEAFARSFFCNQDALSAAELVAMFHYYFLGNPEGIGFDVPNTDHATAIWNPLQQYLVEKGADIRLGAAVTAVVPDGHGWRVETAGDSLPTRHVIMALDPGALQKVVADSALHDVAPLLAGRCDGIRVAPPFAVSRLWLDRDVASDRAVFSAVTGQPTLDSIAVYSRLEEPSRRWAASTGGSVIELHSYSCTLGDAEEAAEALRRELAVLWPETADARVLHRHDRLEATAPAFPPGSAGTRPAVRSDARGLRVAGDFVDMPYLAGLMERSSMSGVLAANDVLAELGVAAEPVDGIPQRGLLAGVPQVPRRGR</sequence>
<dbReference type="InterPro" id="IPR001613">
    <property type="entry name" value="Flavin_amine_oxidase"/>
</dbReference>
<evidence type="ECO:0000256" key="3">
    <source>
        <dbReference type="PIRSR" id="PIRSR601613-1"/>
    </source>
</evidence>
<dbReference type="GO" id="GO:0016491">
    <property type="term" value="F:oxidoreductase activity"/>
    <property type="evidence" value="ECO:0007669"/>
    <property type="project" value="UniProtKB-KW"/>
</dbReference>
<keyword evidence="2" id="KW-0560">Oxidoreductase</keyword>
<protein>
    <submittedName>
        <fullName evidence="5">Isorenieratene synthase</fullName>
    </submittedName>
</protein>
<dbReference type="PRINTS" id="PR00757">
    <property type="entry name" value="AMINEOXDASEF"/>
</dbReference>
<dbReference type="EMBL" id="JACHVU010000008">
    <property type="protein sequence ID" value="MBB2992182.1"/>
    <property type="molecule type" value="Genomic_DNA"/>
</dbReference>
<gene>
    <name evidence="5" type="ORF">FHR72_003678</name>
</gene>
<dbReference type="PANTHER" id="PTHR42923:SF43">
    <property type="entry name" value="AMINE OXIDASE"/>
    <property type="match status" value="1"/>
</dbReference>
<feature type="binding site" evidence="3">
    <location>
        <begin position="63"/>
        <end position="64"/>
    </location>
    <ligand>
        <name>FAD</name>
        <dbReference type="ChEBI" id="CHEBI:57692"/>
    </ligand>
</feature>
<evidence type="ECO:0000259" key="4">
    <source>
        <dbReference type="Pfam" id="PF01593"/>
    </source>
</evidence>
<evidence type="ECO:0000313" key="6">
    <source>
        <dbReference type="Proteomes" id="UP000550501"/>
    </source>
</evidence>
<evidence type="ECO:0000313" key="5">
    <source>
        <dbReference type="EMBL" id="MBB2992182.1"/>
    </source>
</evidence>
<dbReference type="PANTHER" id="PTHR42923">
    <property type="entry name" value="PROTOPORPHYRINOGEN OXIDASE"/>
    <property type="match status" value="1"/>
</dbReference>
<dbReference type="AlphaFoldDB" id="A0A839QG13"/>
<feature type="domain" description="Amine oxidase" evidence="4">
    <location>
        <begin position="43"/>
        <end position="485"/>
    </location>
</feature>
<evidence type="ECO:0000256" key="1">
    <source>
        <dbReference type="ARBA" id="ARBA00001974"/>
    </source>
</evidence>
<keyword evidence="6" id="KW-1185">Reference proteome</keyword>
<accession>A0A839QG13</accession>
<evidence type="ECO:0000256" key="2">
    <source>
        <dbReference type="ARBA" id="ARBA00023002"/>
    </source>
</evidence>
<dbReference type="InterPro" id="IPR050464">
    <property type="entry name" value="Zeta_carotene_desat/Oxidored"/>
</dbReference>
<reference evidence="5 6" key="1">
    <citation type="submission" date="2020-08" db="EMBL/GenBank/DDBJ databases">
        <title>The Agave Microbiome: Exploring the role of microbial communities in plant adaptations to desert environments.</title>
        <authorList>
            <person name="Partida-Martinez L.P."/>
        </authorList>
    </citation>
    <scope>NUCLEOTIDE SEQUENCE [LARGE SCALE GENOMIC DNA]</scope>
    <source>
        <strain evidence="5 6">AT2.18</strain>
    </source>
</reference>